<dbReference type="InterPro" id="IPR031322">
    <property type="entry name" value="Shikimate/glucono_kinase"/>
</dbReference>
<comment type="cofactor">
    <cofactor evidence="7">
        <name>Mg(2+)</name>
        <dbReference type="ChEBI" id="CHEBI:18420"/>
    </cofactor>
    <text evidence="7">Binds 1 Mg(2+) ion per subunit.</text>
</comment>
<dbReference type="UniPathway" id="UPA00053">
    <property type="reaction ID" value="UER00088"/>
</dbReference>
<feature type="binding site" evidence="7">
    <location>
        <begin position="16"/>
        <end position="21"/>
    </location>
    <ligand>
        <name>ATP</name>
        <dbReference type="ChEBI" id="CHEBI:30616"/>
    </ligand>
</feature>
<keyword evidence="2 7" id="KW-0808">Transferase</keyword>
<keyword evidence="9" id="KW-1185">Reference proteome</keyword>
<evidence type="ECO:0000313" key="9">
    <source>
        <dbReference type="Proteomes" id="UP000308705"/>
    </source>
</evidence>
<organism evidence="8 9">
    <name type="scientific">Herbidospora galbida</name>
    <dbReference type="NCBI Taxonomy" id="2575442"/>
    <lineage>
        <taxon>Bacteria</taxon>
        <taxon>Bacillati</taxon>
        <taxon>Actinomycetota</taxon>
        <taxon>Actinomycetes</taxon>
        <taxon>Streptosporangiales</taxon>
        <taxon>Streptosporangiaceae</taxon>
        <taxon>Herbidospora</taxon>
    </lineage>
</organism>
<dbReference type="PANTHER" id="PTHR21087:SF16">
    <property type="entry name" value="SHIKIMATE KINASE 1, CHLOROPLASTIC"/>
    <property type="match status" value="1"/>
</dbReference>
<dbReference type="Proteomes" id="UP000308705">
    <property type="component" value="Unassembled WGS sequence"/>
</dbReference>
<evidence type="ECO:0000256" key="3">
    <source>
        <dbReference type="ARBA" id="ARBA00022741"/>
    </source>
</evidence>
<keyword evidence="1 7" id="KW-0028">Amino-acid biosynthesis</keyword>
<comment type="similarity">
    <text evidence="7">Belongs to the shikimate kinase family.</text>
</comment>
<evidence type="ECO:0000256" key="5">
    <source>
        <dbReference type="ARBA" id="ARBA00022840"/>
    </source>
</evidence>
<evidence type="ECO:0000256" key="1">
    <source>
        <dbReference type="ARBA" id="ARBA00022605"/>
    </source>
</evidence>
<comment type="subunit">
    <text evidence="7">Monomer.</text>
</comment>
<comment type="caution">
    <text evidence="7">Lacks conserved residue(s) required for the propagation of feature annotation.</text>
</comment>
<keyword evidence="7" id="KW-0460">Magnesium</keyword>
<protein>
    <recommendedName>
        <fullName evidence="7">Shikimate kinase</fullName>
        <shortName evidence="7">SK</shortName>
        <ecNumber evidence="7">2.7.1.71</ecNumber>
    </recommendedName>
</protein>
<feature type="binding site" evidence="7">
    <location>
        <position position="140"/>
    </location>
    <ligand>
        <name>substrate</name>
    </ligand>
</feature>
<keyword evidence="7" id="KW-0963">Cytoplasm</keyword>
<evidence type="ECO:0000313" key="8">
    <source>
        <dbReference type="EMBL" id="TKK88824.1"/>
    </source>
</evidence>
<dbReference type="GO" id="GO:0008652">
    <property type="term" value="P:amino acid biosynthetic process"/>
    <property type="evidence" value="ECO:0007669"/>
    <property type="project" value="UniProtKB-KW"/>
</dbReference>
<dbReference type="HAMAP" id="MF_00109">
    <property type="entry name" value="Shikimate_kinase"/>
    <property type="match status" value="1"/>
</dbReference>
<proteinExistence type="inferred from homology"/>
<evidence type="ECO:0000256" key="6">
    <source>
        <dbReference type="ARBA" id="ARBA00023141"/>
    </source>
</evidence>
<dbReference type="EC" id="2.7.1.71" evidence="7"/>
<dbReference type="GO" id="GO:0005524">
    <property type="term" value="F:ATP binding"/>
    <property type="evidence" value="ECO:0007669"/>
    <property type="project" value="UniProtKB-UniRule"/>
</dbReference>
<dbReference type="GO" id="GO:0005829">
    <property type="term" value="C:cytosol"/>
    <property type="evidence" value="ECO:0007669"/>
    <property type="project" value="TreeGrafter"/>
</dbReference>
<dbReference type="GO" id="GO:0004765">
    <property type="term" value="F:shikimate kinase activity"/>
    <property type="evidence" value="ECO:0007669"/>
    <property type="project" value="UniProtKB-UniRule"/>
</dbReference>
<comment type="catalytic activity">
    <reaction evidence="7">
        <text>shikimate + ATP = 3-phosphoshikimate + ADP + H(+)</text>
        <dbReference type="Rhea" id="RHEA:13121"/>
        <dbReference type="ChEBI" id="CHEBI:15378"/>
        <dbReference type="ChEBI" id="CHEBI:30616"/>
        <dbReference type="ChEBI" id="CHEBI:36208"/>
        <dbReference type="ChEBI" id="CHEBI:145989"/>
        <dbReference type="ChEBI" id="CHEBI:456216"/>
        <dbReference type="EC" id="2.7.1.71"/>
    </reaction>
</comment>
<dbReference type="OrthoDB" id="9800332at2"/>
<dbReference type="GO" id="GO:0009073">
    <property type="term" value="P:aromatic amino acid family biosynthetic process"/>
    <property type="evidence" value="ECO:0007669"/>
    <property type="project" value="UniProtKB-KW"/>
</dbReference>
<dbReference type="Pfam" id="PF01202">
    <property type="entry name" value="SKI"/>
    <property type="match status" value="1"/>
</dbReference>
<keyword evidence="4 7" id="KW-0418">Kinase</keyword>
<dbReference type="EMBL" id="SZQA01000009">
    <property type="protein sequence ID" value="TKK88824.1"/>
    <property type="molecule type" value="Genomic_DNA"/>
</dbReference>
<comment type="pathway">
    <text evidence="7">Metabolic intermediate biosynthesis; chorismate biosynthesis; chorismate from D-erythrose 4-phosphate and phosphoenolpyruvate: step 5/7.</text>
</comment>
<evidence type="ECO:0000256" key="4">
    <source>
        <dbReference type="ARBA" id="ARBA00022777"/>
    </source>
</evidence>
<dbReference type="GO" id="GO:0000287">
    <property type="term" value="F:magnesium ion binding"/>
    <property type="evidence" value="ECO:0007669"/>
    <property type="project" value="UniProtKB-UniRule"/>
</dbReference>
<reference evidence="8 9" key="1">
    <citation type="submission" date="2019-04" db="EMBL/GenBank/DDBJ databases">
        <title>Herbidospora sp. NEAU-GS14.nov., a novel actinomycete isolated from soil.</title>
        <authorList>
            <person name="Han L."/>
        </authorList>
    </citation>
    <scope>NUCLEOTIDE SEQUENCE [LARGE SCALE GENOMIC DNA]</scope>
    <source>
        <strain evidence="8 9">NEAU-GS14</strain>
    </source>
</reference>
<comment type="function">
    <text evidence="7">Catalyzes the specific phosphorylation of the 3-hydroxyl group of shikimic acid using ATP as a cosubstrate.</text>
</comment>
<dbReference type="SUPFAM" id="SSF52540">
    <property type="entry name" value="P-loop containing nucleoside triphosphate hydrolases"/>
    <property type="match status" value="1"/>
</dbReference>
<evidence type="ECO:0000256" key="7">
    <source>
        <dbReference type="HAMAP-Rule" id="MF_00109"/>
    </source>
</evidence>
<feature type="binding site" evidence="7">
    <location>
        <position position="156"/>
    </location>
    <ligand>
        <name>ATP</name>
        <dbReference type="ChEBI" id="CHEBI:30616"/>
    </ligand>
</feature>
<gene>
    <name evidence="7" type="primary">aroK</name>
    <name evidence="8" type="ORF">FDA94_12135</name>
</gene>
<dbReference type="GO" id="GO:0009423">
    <property type="term" value="P:chorismate biosynthetic process"/>
    <property type="evidence" value="ECO:0007669"/>
    <property type="project" value="UniProtKB-UniRule"/>
</dbReference>
<keyword evidence="7" id="KW-0479">Metal-binding</keyword>
<sequence length="170" mass="18396">MPVMNETPVVIMGLMGAGKSTVARLVAEALGREMRDSDGDLEARYGQTAARMNETVGADVLHDRETEVLLDAVAARPAVVVAAAASTVEDPAARDALTSSFVVFLDGPPEVLAERMLSSSHRPHFEPDLVHMLKTQRDKRRPKFLEVADHVADATRTPHEITTAVLAAFR</sequence>
<keyword evidence="6 7" id="KW-0057">Aromatic amino acid biosynthesis</keyword>
<accession>A0A4U3MK14</accession>
<dbReference type="AlphaFoldDB" id="A0A4U3MK14"/>
<evidence type="ECO:0000256" key="2">
    <source>
        <dbReference type="ARBA" id="ARBA00022679"/>
    </source>
</evidence>
<dbReference type="InterPro" id="IPR000623">
    <property type="entry name" value="Shikimate_kinase/TSH1"/>
</dbReference>
<dbReference type="PRINTS" id="PR01100">
    <property type="entry name" value="SHIKIMTKNASE"/>
</dbReference>
<comment type="subcellular location">
    <subcellularLocation>
        <location evidence="7">Cytoplasm</location>
    </subcellularLocation>
</comment>
<dbReference type="PANTHER" id="PTHR21087">
    <property type="entry name" value="SHIKIMATE KINASE"/>
    <property type="match status" value="1"/>
</dbReference>
<feature type="binding site" evidence="7">
    <location>
        <position position="20"/>
    </location>
    <ligand>
        <name>Mg(2+)</name>
        <dbReference type="ChEBI" id="CHEBI:18420"/>
    </ligand>
</feature>
<feature type="binding site" evidence="7">
    <location>
        <position position="38"/>
    </location>
    <ligand>
        <name>substrate</name>
    </ligand>
</feature>
<name>A0A4U3MK14_9ACTN</name>
<dbReference type="Gene3D" id="3.40.50.300">
    <property type="entry name" value="P-loop containing nucleotide triphosphate hydrolases"/>
    <property type="match status" value="1"/>
</dbReference>
<feature type="binding site" evidence="7">
    <location>
        <position position="122"/>
    </location>
    <ligand>
        <name>ATP</name>
        <dbReference type="ChEBI" id="CHEBI:30616"/>
    </ligand>
</feature>
<keyword evidence="3 7" id="KW-0547">Nucleotide-binding</keyword>
<dbReference type="InterPro" id="IPR027417">
    <property type="entry name" value="P-loop_NTPase"/>
</dbReference>
<keyword evidence="5 7" id="KW-0067">ATP-binding</keyword>
<comment type="caution">
    <text evidence="8">The sequence shown here is derived from an EMBL/GenBank/DDBJ whole genome shotgun (WGS) entry which is preliminary data.</text>
</comment>